<gene>
    <name evidence="4" type="ORF">SAMN06295960_0532</name>
</gene>
<dbReference type="PANTHER" id="PTHR43072">
    <property type="entry name" value="N-ACETYLTRANSFERASE"/>
    <property type="match status" value="1"/>
</dbReference>
<evidence type="ECO:0000313" key="4">
    <source>
        <dbReference type="EMBL" id="SMG15154.1"/>
    </source>
</evidence>
<dbReference type="PROSITE" id="PS51186">
    <property type="entry name" value="GNAT"/>
    <property type="match status" value="1"/>
</dbReference>
<reference evidence="4 5" key="1">
    <citation type="submission" date="2017-04" db="EMBL/GenBank/DDBJ databases">
        <authorList>
            <person name="Afonso C.L."/>
            <person name="Miller P.J."/>
            <person name="Scott M.A."/>
            <person name="Spackman E."/>
            <person name="Goraichik I."/>
            <person name="Dimitrov K.M."/>
            <person name="Suarez D.L."/>
            <person name="Swayne D.E."/>
        </authorList>
    </citation>
    <scope>NUCLEOTIDE SEQUENCE [LARGE SCALE GENOMIC DNA]</scope>
    <source>
        <strain evidence="4 5">11</strain>
    </source>
</reference>
<dbReference type="PANTHER" id="PTHR43072:SF23">
    <property type="entry name" value="UPF0039 PROTEIN C11D3.02C"/>
    <property type="match status" value="1"/>
</dbReference>
<evidence type="ECO:0000256" key="2">
    <source>
        <dbReference type="ARBA" id="ARBA00023315"/>
    </source>
</evidence>
<name>A0A1X7IKY9_9BACL</name>
<dbReference type="RefSeq" id="WP_085492787.1">
    <property type="nucleotide sequence ID" value="NZ_FXAZ01000001.1"/>
</dbReference>
<dbReference type="InterPro" id="IPR000182">
    <property type="entry name" value="GNAT_dom"/>
</dbReference>
<dbReference type="Pfam" id="PF00583">
    <property type="entry name" value="Acetyltransf_1"/>
    <property type="match status" value="1"/>
</dbReference>
<dbReference type="InterPro" id="IPR016181">
    <property type="entry name" value="Acyl_CoA_acyltransferase"/>
</dbReference>
<sequence>MKAAQAYEITDAALEDLAAIVAIYNSTIPSRSVTADLEPVSVESKLQWFEEHSSDHRPLWVVKQGGEVAAWLSFQSFYGRPAYNGTAEISIYISEKHRSQGLGSLLVEQALQACPRLKLDSLVGFVFGHNEPSLGLLRKYGFEQWGLLPRVAKLDGVERDLVIVGRRIESGPIYD</sequence>
<evidence type="ECO:0000259" key="3">
    <source>
        <dbReference type="PROSITE" id="PS51186"/>
    </source>
</evidence>
<proteinExistence type="predicted"/>
<protein>
    <submittedName>
        <fullName evidence="4">Phosphinothricin acetyltransferase</fullName>
    </submittedName>
</protein>
<dbReference type="EMBL" id="FXAZ01000001">
    <property type="protein sequence ID" value="SMG15154.1"/>
    <property type="molecule type" value="Genomic_DNA"/>
</dbReference>
<keyword evidence="5" id="KW-1185">Reference proteome</keyword>
<dbReference type="AlphaFoldDB" id="A0A1X7IKY9"/>
<dbReference type="CDD" id="cd04301">
    <property type="entry name" value="NAT_SF"/>
    <property type="match status" value="1"/>
</dbReference>
<dbReference type="OrthoDB" id="9798006at2"/>
<keyword evidence="1 4" id="KW-0808">Transferase</keyword>
<dbReference type="Gene3D" id="3.40.630.30">
    <property type="match status" value="1"/>
</dbReference>
<dbReference type="Proteomes" id="UP000193834">
    <property type="component" value="Unassembled WGS sequence"/>
</dbReference>
<keyword evidence="2" id="KW-0012">Acyltransferase</keyword>
<dbReference type="SUPFAM" id="SSF55729">
    <property type="entry name" value="Acyl-CoA N-acyltransferases (Nat)"/>
    <property type="match status" value="1"/>
</dbReference>
<accession>A0A1X7IKY9</accession>
<organism evidence="4 5">
    <name type="scientific">Paenibacillus aquistagni</name>
    <dbReference type="NCBI Taxonomy" id="1852522"/>
    <lineage>
        <taxon>Bacteria</taxon>
        <taxon>Bacillati</taxon>
        <taxon>Bacillota</taxon>
        <taxon>Bacilli</taxon>
        <taxon>Bacillales</taxon>
        <taxon>Paenibacillaceae</taxon>
        <taxon>Paenibacillus</taxon>
    </lineage>
</organism>
<evidence type="ECO:0000313" key="5">
    <source>
        <dbReference type="Proteomes" id="UP000193834"/>
    </source>
</evidence>
<feature type="domain" description="N-acetyltransferase" evidence="3">
    <location>
        <begin position="7"/>
        <end position="169"/>
    </location>
</feature>
<dbReference type="GO" id="GO:0016747">
    <property type="term" value="F:acyltransferase activity, transferring groups other than amino-acyl groups"/>
    <property type="evidence" value="ECO:0007669"/>
    <property type="project" value="InterPro"/>
</dbReference>
<evidence type="ECO:0000256" key="1">
    <source>
        <dbReference type="ARBA" id="ARBA00022679"/>
    </source>
</evidence>
<dbReference type="STRING" id="1852522.SAMN06295960_0532"/>